<dbReference type="PANTHER" id="PTHR32282:SF11">
    <property type="entry name" value="PENICILLIN-BINDING PROTEIN 1B"/>
    <property type="match status" value="1"/>
</dbReference>
<feature type="region of interest" description="Disordered" evidence="23">
    <location>
        <begin position="26"/>
        <end position="47"/>
    </location>
</feature>
<dbReference type="AlphaFoldDB" id="A0A6A7KAC6"/>
<keyword evidence="6" id="KW-0121">Carboxypeptidase</keyword>
<feature type="compositionally biased region" description="Basic and acidic residues" evidence="23">
    <location>
        <begin position="26"/>
        <end position="35"/>
    </location>
</feature>
<sequence>MSNRKDNNEDDEKIILESDLYDRQYLDDDHMKENKVPSSSKSKKKKKLKKKKKKNLLFFLKWFTILCVLSLFLIGVVGAGFAYSWINDSEGLDLSKFEYIEPSSVLDKNGDFDQELQGKEKREIIDIDEIPDMVKNAFIDIEDERFYTHSGIDIRGLFRAGVGIVTSQSLSGPGGSTITQQLVKLTHLSSEKKVERKVVEMYLAMQLERQFTKDQILEAYLNKVGFANAWGIQAASKVYFDKSVDELSVSQAAVLASIIKSPTHYKPYITEEVEEGVYAIKKDDDGVIVHNENNKNRALAVVQKMKELGHITDEEFDTATEELKNNDFALQVPPNAEIYSFFTDELYIKILDDLMISENFSFDTREDAENYLLNSGLKIHSTKDPNVQNVLDEKFNDDSLFPKQSNTAKRASEALTKELGQEVNLLPEAAMTVIDNSNGHVVGMIGGRNKEKSRSLNRATQKFQVGSSTKPLTVYAPGLETKKITLATTYDDVPIQIGSWKPTNAGGYNGMTTLREGLRKSTNTLAVQSWMDIGLQDTIKYGELLGLEFVKEDEQASSLALGGYTYGQSTVAMASAFSTFASEGTRNEPILYTHIEDRDGNIVLENKQEKIRVFSEQTAFLITDVLKTAVRGGTTSLSVPNMQIAGKTGTTNNHMHAYFTGYTPYYTAAVWYGYDQNKVKVGGKEYNLNIGLSGGSRPIGPAPMWQAVMRDIHKGLKSKNLPGKPGGIVTASIDRVSGKLPTEFTSRDPRGSTIISEMFISGTVPTEHDDFHVELTLCTVSGKLATEFCPHDTVETTVRFIKPDNRFPSGVRPVNPNYVPKSESGVFVPGSQNLEQCDIHSANSVMNIQIFKDNSPISSLSLNEGESTTIQIRGSTINNKNVNNLKDLNVSSNNKNVTVTAKGNDTYTITAVSGGNSTVTAKFAFTDKISYSASISVTINKSEPEPEPQPTPTPQPEDPVSIEPETNNGNKEKEKSNKEKEPE</sequence>
<keyword evidence="28" id="KW-1185">Reference proteome</keyword>
<evidence type="ECO:0000256" key="21">
    <source>
        <dbReference type="ARBA" id="ARBA00044770"/>
    </source>
</evidence>
<dbReference type="InterPro" id="IPR001264">
    <property type="entry name" value="Glyco_trans_51"/>
</dbReference>
<dbReference type="EMBL" id="WHNX01000016">
    <property type="protein sequence ID" value="MPW26336.1"/>
    <property type="molecule type" value="Genomic_DNA"/>
</dbReference>
<evidence type="ECO:0000256" key="14">
    <source>
        <dbReference type="ARBA" id="ARBA00022984"/>
    </source>
</evidence>
<comment type="caution">
    <text evidence="27">The sequence shown here is derived from an EMBL/GenBank/DDBJ whole genome shotgun (WGS) entry which is preliminary data.</text>
</comment>
<accession>A0A6A7KAC6</accession>
<keyword evidence="14" id="KW-0573">Peptidoglycan synthesis</keyword>
<evidence type="ECO:0000256" key="24">
    <source>
        <dbReference type="SAM" id="Phobius"/>
    </source>
</evidence>
<evidence type="ECO:0000256" key="12">
    <source>
        <dbReference type="ARBA" id="ARBA00022960"/>
    </source>
</evidence>
<evidence type="ECO:0000256" key="16">
    <source>
        <dbReference type="ARBA" id="ARBA00023136"/>
    </source>
</evidence>
<evidence type="ECO:0000256" key="1">
    <source>
        <dbReference type="ARBA" id="ARBA00002624"/>
    </source>
</evidence>
<evidence type="ECO:0000256" key="20">
    <source>
        <dbReference type="ARBA" id="ARBA00034000"/>
    </source>
</evidence>
<organism evidence="27 28">
    <name type="scientific">Alkalibaculum sporogenes</name>
    <dbReference type="NCBI Taxonomy" id="2655001"/>
    <lineage>
        <taxon>Bacteria</taxon>
        <taxon>Bacillati</taxon>
        <taxon>Bacillota</taxon>
        <taxon>Clostridia</taxon>
        <taxon>Eubacteriales</taxon>
        <taxon>Eubacteriaceae</taxon>
        <taxon>Alkalibaculum</taxon>
    </lineage>
</organism>
<dbReference type="PANTHER" id="PTHR32282">
    <property type="entry name" value="BINDING PROTEIN TRANSPEPTIDASE, PUTATIVE-RELATED"/>
    <property type="match status" value="1"/>
</dbReference>
<dbReference type="InterPro" id="IPR050396">
    <property type="entry name" value="Glycosyltr_51/Transpeptidase"/>
</dbReference>
<dbReference type="Pfam" id="PF00905">
    <property type="entry name" value="Transpeptidase"/>
    <property type="match status" value="1"/>
</dbReference>
<keyword evidence="7" id="KW-0645">Protease</keyword>
<keyword evidence="17" id="KW-0046">Antibiotic resistance</keyword>
<evidence type="ECO:0000256" key="22">
    <source>
        <dbReference type="ARBA" id="ARBA00049902"/>
    </source>
</evidence>
<evidence type="ECO:0000256" key="19">
    <source>
        <dbReference type="ARBA" id="ARBA00023316"/>
    </source>
</evidence>
<evidence type="ECO:0000259" key="26">
    <source>
        <dbReference type="Pfam" id="PF00912"/>
    </source>
</evidence>
<dbReference type="SUPFAM" id="SSF56601">
    <property type="entry name" value="beta-lactamase/transpeptidase-like"/>
    <property type="match status" value="1"/>
</dbReference>
<evidence type="ECO:0000256" key="4">
    <source>
        <dbReference type="ARBA" id="ARBA00018638"/>
    </source>
</evidence>
<dbReference type="GO" id="GO:0008658">
    <property type="term" value="F:penicillin binding"/>
    <property type="evidence" value="ECO:0007669"/>
    <property type="project" value="InterPro"/>
</dbReference>
<keyword evidence="18" id="KW-0511">Multifunctional enzyme</keyword>
<dbReference type="GO" id="GO:0006508">
    <property type="term" value="P:proteolysis"/>
    <property type="evidence" value="ECO:0007669"/>
    <property type="project" value="UniProtKB-KW"/>
</dbReference>
<keyword evidence="15 24" id="KW-1133">Transmembrane helix</keyword>
<proteinExistence type="predicted"/>
<dbReference type="InterPro" id="IPR023346">
    <property type="entry name" value="Lysozyme-like_dom_sf"/>
</dbReference>
<dbReference type="EC" id="2.4.99.28" evidence="21"/>
<evidence type="ECO:0000259" key="25">
    <source>
        <dbReference type="Pfam" id="PF00905"/>
    </source>
</evidence>
<dbReference type="InterPro" id="IPR001460">
    <property type="entry name" value="PCN-bd_Tpept"/>
</dbReference>
<evidence type="ECO:0000256" key="7">
    <source>
        <dbReference type="ARBA" id="ARBA00022670"/>
    </source>
</evidence>
<dbReference type="GO" id="GO:0008955">
    <property type="term" value="F:peptidoglycan glycosyltransferase activity"/>
    <property type="evidence" value="ECO:0007669"/>
    <property type="project" value="UniProtKB-EC"/>
</dbReference>
<feature type="compositionally biased region" description="Basic and acidic residues" evidence="23">
    <location>
        <begin position="970"/>
        <end position="983"/>
    </location>
</feature>
<comment type="catalytic activity">
    <reaction evidence="20">
        <text>Preferential cleavage: (Ac)2-L-Lys-D-Ala-|-D-Ala. Also transpeptidation of peptidyl-alanyl moieties that are N-acyl substituents of D-alanine.</text>
        <dbReference type="EC" id="3.4.16.4"/>
    </reaction>
</comment>
<dbReference type="UniPathway" id="UPA00219"/>
<keyword evidence="11" id="KW-0378">Hydrolase</keyword>
<evidence type="ECO:0000256" key="3">
    <source>
        <dbReference type="ARBA" id="ARBA00012448"/>
    </source>
</evidence>
<keyword evidence="8" id="KW-0328">Glycosyltransferase</keyword>
<dbReference type="Gene3D" id="3.40.710.10">
    <property type="entry name" value="DD-peptidase/beta-lactamase superfamily"/>
    <property type="match status" value="1"/>
</dbReference>
<dbReference type="Proteomes" id="UP000440004">
    <property type="component" value="Unassembled WGS sequence"/>
</dbReference>
<dbReference type="GO" id="GO:0009252">
    <property type="term" value="P:peptidoglycan biosynthetic process"/>
    <property type="evidence" value="ECO:0007669"/>
    <property type="project" value="UniProtKB-UniPathway"/>
</dbReference>
<comment type="subcellular location">
    <subcellularLocation>
        <location evidence="2">Cell membrane</location>
        <topology evidence="2">Single-pass type II membrane protein</topology>
    </subcellularLocation>
</comment>
<evidence type="ECO:0000313" key="28">
    <source>
        <dbReference type="Proteomes" id="UP000440004"/>
    </source>
</evidence>
<keyword evidence="16 24" id="KW-0472">Membrane</keyword>
<keyword evidence="12" id="KW-0133">Cell shape</keyword>
<keyword evidence="19" id="KW-0961">Cell wall biogenesis/degradation</keyword>
<evidence type="ECO:0000256" key="23">
    <source>
        <dbReference type="SAM" id="MobiDB-lite"/>
    </source>
</evidence>
<dbReference type="Pfam" id="PF00912">
    <property type="entry name" value="Transgly"/>
    <property type="match status" value="1"/>
</dbReference>
<evidence type="ECO:0000256" key="2">
    <source>
        <dbReference type="ARBA" id="ARBA00004401"/>
    </source>
</evidence>
<comment type="catalytic activity">
    <reaction evidence="22">
        <text>[GlcNAc-(1-&gt;4)-Mur2Ac(oyl-L-Ala-gamma-D-Glu-L-Lys-D-Ala-D-Ala)](n)-di-trans,octa-cis-undecaprenyl diphosphate + beta-D-GlcNAc-(1-&gt;4)-Mur2Ac(oyl-L-Ala-gamma-D-Glu-L-Lys-D-Ala-D-Ala)-di-trans,octa-cis-undecaprenyl diphosphate = [GlcNAc-(1-&gt;4)-Mur2Ac(oyl-L-Ala-gamma-D-Glu-L-Lys-D-Ala-D-Ala)](n+1)-di-trans,octa-cis-undecaprenyl diphosphate + di-trans,octa-cis-undecaprenyl diphosphate + H(+)</text>
        <dbReference type="Rhea" id="RHEA:23708"/>
        <dbReference type="Rhea" id="RHEA-COMP:9602"/>
        <dbReference type="Rhea" id="RHEA-COMP:9603"/>
        <dbReference type="ChEBI" id="CHEBI:15378"/>
        <dbReference type="ChEBI" id="CHEBI:58405"/>
        <dbReference type="ChEBI" id="CHEBI:60033"/>
        <dbReference type="ChEBI" id="CHEBI:78435"/>
        <dbReference type="EC" id="2.4.99.28"/>
    </reaction>
</comment>
<comment type="function">
    <text evidence="1">Cell wall formation. Synthesis of cross-linked peptidoglycan from the lipid intermediates. The enzyme has a penicillin-insensitive transglycosylase N-terminal domain (formation of linear glycan strands) and a penicillin-sensitive transpeptidase C-terminal domain (cross-linking of the peptide subunits).</text>
</comment>
<evidence type="ECO:0000256" key="9">
    <source>
        <dbReference type="ARBA" id="ARBA00022679"/>
    </source>
</evidence>
<evidence type="ECO:0000256" key="8">
    <source>
        <dbReference type="ARBA" id="ARBA00022676"/>
    </source>
</evidence>
<dbReference type="GO" id="GO:0030288">
    <property type="term" value="C:outer membrane-bounded periplasmic space"/>
    <property type="evidence" value="ECO:0007669"/>
    <property type="project" value="TreeGrafter"/>
</dbReference>
<evidence type="ECO:0000256" key="6">
    <source>
        <dbReference type="ARBA" id="ARBA00022645"/>
    </source>
</evidence>
<evidence type="ECO:0000256" key="11">
    <source>
        <dbReference type="ARBA" id="ARBA00022801"/>
    </source>
</evidence>
<reference evidence="27 28" key="1">
    <citation type="submission" date="2019-10" db="EMBL/GenBank/DDBJ databases">
        <title>Alkalibaculum tamaniensis sp.nov., a new alkaliphilic acetogen, isolated on methoxylated aromatics from a mud volcano.</title>
        <authorList>
            <person name="Khomyakova M.A."/>
            <person name="Merkel A.Y."/>
            <person name="Bonch-Osmolovskaya E.A."/>
            <person name="Slobodkin A.I."/>
        </authorList>
    </citation>
    <scope>NUCLEOTIDE SEQUENCE [LARGE SCALE GENOMIC DNA]</scope>
    <source>
        <strain evidence="27 28">M08DMB</strain>
    </source>
</reference>
<evidence type="ECO:0000256" key="18">
    <source>
        <dbReference type="ARBA" id="ARBA00023268"/>
    </source>
</evidence>
<feature type="transmembrane region" description="Helical" evidence="24">
    <location>
        <begin position="56"/>
        <end position="86"/>
    </location>
</feature>
<dbReference type="InterPro" id="IPR036950">
    <property type="entry name" value="PBP_transglycosylase"/>
</dbReference>
<keyword evidence="10 24" id="KW-0812">Transmembrane</keyword>
<protein>
    <recommendedName>
        <fullName evidence="4">Penicillin-binding protein 1A</fullName>
        <ecNumber evidence="21">2.4.99.28</ecNumber>
        <ecNumber evidence="3">3.4.16.4</ecNumber>
    </recommendedName>
</protein>
<dbReference type="EC" id="3.4.16.4" evidence="3"/>
<dbReference type="GO" id="GO:0046677">
    <property type="term" value="P:response to antibiotic"/>
    <property type="evidence" value="ECO:0007669"/>
    <property type="project" value="UniProtKB-KW"/>
</dbReference>
<evidence type="ECO:0000256" key="13">
    <source>
        <dbReference type="ARBA" id="ARBA00022968"/>
    </source>
</evidence>
<dbReference type="InterPro" id="IPR012338">
    <property type="entry name" value="Beta-lactam/transpept-like"/>
</dbReference>
<dbReference type="GO" id="GO:0009002">
    <property type="term" value="F:serine-type D-Ala-D-Ala carboxypeptidase activity"/>
    <property type="evidence" value="ECO:0007669"/>
    <property type="project" value="UniProtKB-EC"/>
</dbReference>
<dbReference type="GO" id="GO:0008360">
    <property type="term" value="P:regulation of cell shape"/>
    <property type="evidence" value="ECO:0007669"/>
    <property type="project" value="UniProtKB-KW"/>
</dbReference>
<evidence type="ECO:0000256" key="17">
    <source>
        <dbReference type="ARBA" id="ARBA00023251"/>
    </source>
</evidence>
<dbReference type="Gene3D" id="2.60.40.1080">
    <property type="match status" value="1"/>
</dbReference>
<dbReference type="GO" id="GO:0005886">
    <property type="term" value="C:plasma membrane"/>
    <property type="evidence" value="ECO:0007669"/>
    <property type="project" value="UniProtKB-SubCell"/>
</dbReference>
<evidence type="ECO:0000313" key="27">
    <source>
        <dbReference type="EMBL" id="MPW26336.1"/>
    </source>
</evidence>
<evidence type="ECO:0000256" key="15">
    <source>
        <dbReference type="ARBA" id="ARBA00022989"/>
    </source>
</evidence>
<feature type="compositionally biased region" description="Pro residues" evidence="23">
    <location>
        <begin position="947"/>
        <end position="957"/>
    </location>
</feature>
<dbReference type="SUPFAM" id="SSF53955">
    <property type="entry name" value="Lysozyme-like"/>
    <property type="match status" value="1"/>
</dbReference>
<keyword evidence="13" id="KW-0735">Signal-anchor</keyword>
<dbReference type="GO" id="GO:0071555">
    <property type="term" value="P:cell wall organization"/>
    <property type="evidence" value="ECO:0007669"/>
    <property type="project" value="UniProtKB-KW"/>
</dbReference>
<gene>
    <name evidence="27" type="ORF">GC105_11100</name>
</gene>
<name>A0A6A7KAC6_9FIRM</name>
<dbReference type="Gene3D" id="1.10.3810.10">
    <property type="entry name" value="Biosynthetic peptidoglycan transglycosylase-like"/>
    <property type="match status" value="1"/>
</dbReference>
<keyword evidence="9" id="KW-0808">Transferase</keyword>
<feature type="domain" description="Glycosyl transferase family 51" evidence="26">
    <location>
        <begin position="115"/>
        <end position="271"/>
    </location>
</feature>
<feature type="domain" description="Penicillin-binding protein transpeptidase" evidence="25">
    <location>
        <begin position="430"/>
        <end position="674"/>
    </location>
</feature>
<dbReference type="RefSeq" id="WP_152804744.1">
    <property type="nucleotide sequence ID" value="NZ_WHNX01000016.1"/>
</dbReference>
<evidence type="ECO:0000256" key="10">
    <source>
        <dbReference type="ARBA" id="ARBA00022692"/>
    </source>
</evidence>
<keyword evidence="5" id="KW-1003">Cell membrane</keyword>
<evidence type="ECO:0000256" key="5">
    <source>
        <dbReference type="ARBA" id="ARBA00022475"/>
    </source>
</evidence>
<feature type="region of interest" description="Disordered" evidence="23">
    <location>
        <begin position="938"/>
        <end position="983"/>
    </location>
</feature>